<gene>
    <name evidence="10" type="ordered locus">DP1346</name>
</gene>
<feature type="transmembrane region" description="Helical" evidence="8">
    <location>
        <begin position="241"/>
        <end position="260"/>
    </location>
</feature>
<feature type="transmembrane region" description="Helical" evidence="8">
    <location>
        <begin position="266"/>
        <end position="285"/>
    </location>
</feature>
<evidence type="ECO:0000256" key="3">
    <source>
        <dbReference type="ARBA" id="ARBA00022448"/>
    </source>
</evidence>
<proteinExistence type="inferred from homology"/>
<accession>Q6ANJ9</accession>
<feature type="transmembrane region" description="Helical" evidence="8">
    <location>
        <begin position="40"/>
        <end position="57"/>
    </location>
</feature>
<dbReference type="Pfam" id="PF00892">
    <property type="entry name" value="EamA"/>
    <property type="match status" value="1"/>
</dbReference>
<keyword evidence="6 8" id="KW-1133">Transmembrane helix</keyword>
<comment type="subcellular location">
    <subcellularLocation>
        <location evidence="1">Cell membrane</location>
        <topology evidence="1">Multi-pass membrane protein</topology>
    </subcellularLocation>
</comment>
<evidence type="ECO:0000259" key="9">
    <source>
        <dbReference type="Pfam" id="PF00892"/>
    </source>
</evidence>
<feature type="domain" description="EamA" evidence="9">
    <location>
        <begin position="5"/>
        <end position="139"/>
    </location>
</feature>
<keyword evidence="11" id="KW-1185">Reference proteome</keyword>
<evidence type="ECO:0000256" key="6">
    <source>
        <dbReference type="ARBA" id="ARBA00022989"/>
    </source>
</evidence>
<evidence type="ECO:0000256" key="7">
    <source>
        <dbReference type="ARBA" id="ARBA00023136"/>
    </source>
</evidence>
<dbReference type="RefSeq" id="WP_011188587.1">
    <property type="nucleotide sequence ID" value="NC_006138.1"/>
</dbReference>
<name>Q6ANJ9_DESPS</name>
<dbReference type="AlphaFoldDB" id="Q6ANJ9"/>
<dbReference type="SUPFAM" id="SSF103481">
    <property type="entry name" value="Multidrug resistance efflux transporter EmrE"/>
    <property type="match status" value="2"/>
</dbReference>
<keyword evidence="5 8" id="KW-0812">Transmembrane</keyword>
<evidence type="ECO:0000256" key="1">
    <source>
        <dbReference type="ARBA" id="ARBA00004651"/>
    </source>
</evidence>
<dbReference type="OrthoDB" id="369870at2"/>
<dbReference type="PANTHER" id="PTHR22911:SF137">
    <property type="entry name" value="SOLUTE CARRIER FAMILY 35 MEMBER G2-RELATED"/>
    <property type="match status" value="1"/>
</dbReference>
<dbReference type="PANTHER" id="PTHR22911">
    <property type="entry name" value="ACYL-MALONYL CONDENSING ENZYME-RELATED"/>
    <property type="match status" value="1"/>
</dbReference>
<dbReference type="EMBL" id="CR522870">
    <property type="protein sequence ID" value="CAG36075.1"/>
    <property type="molecule type" value="Genomic_DNA"/>
</dbReference>
<comment type="similarity">
    <text evidence="2">Belongs to the EamA transporter family.</text>
</comment>
<feature type="transmembrane region" description="Helical" evidence="8">
    <location>
        <begin position="175"/>
        <end position="195"/>
    </location>
</feature>
<evidence type="ECO:0000313" key="10">
    <source>
        <dbReference type="EMBL" id="CAG36075.1"/>
    </source>
</evidence>
<evidence type="ECO:0000256" key="5">
    <source>
        <dbReference type="ARBA" id="ARBA00022692"/>
    </source>
</evidence>
<feature type="transmembrane region" description="Helical" evidence="8">
    <location>
        <begin position="124"/>
        <end position="140"/>
    </location>
</feature>
<dbReference type="Proteomes" id="UP000000602">
    <property type="component" value="Chromosome"/>
</dbReference>
<evidence type="ECO:0000313" key="11">
    <source>
        <dbReference type="Proteomes" id="UP000000602"/>
    </source>
</evidence>
<dbReference type="InterPro" id="IPR004626">
    <property type="entry name" value="RarD"/>
</dbReference>
<dbReference type="GO" id="GO:0005886">
    <property type="term" value="C:plasma membrane"/>
    <property type="evidence" value="ECO:0007669"/>
    <property type="project" value="UniProtKB-SubCell"/>
</dbReference>
<dbReference type="NCBIfam" id="TIGR00688">
    <property type="entry name" value="rarD"/>
    <property type="match status" value="1"/>
</dbReference>
<evidence type="ECO:0000256" key="2">
    <source>
        <dbReference type="ARBA" id="ARBA00007362"/>
    </source>
</evidence>
<feature type="transmembrane region" description="Helical" evidence="8">
    <location>
        <begin position="146"/>
        <end position="163"/>
    </location>
</feature>
<feature type="transmembrane region" description="Helical" evidence="8">
    <location>
        <begin position="210"/>
        <end position="229"/>
    </location>
</feature>
<protein>
    <submittedName>
        <fullName evidence="10">Related to integral membrane protein (RarD)</fullName>
    </submittedName>
</protein>
<dbReference type="KEGG" id="dps:DP1346"/>
<dbReference type="STRING" id="177439.DP1346"/>
<dbReference type="InterPro" id="IPR037185">
    <property type="entry name" value="EmrE-like"/>
</dbReference>
<dbReference type="InterPro" id="IPR000620">
    <property type="entry name" value="EamA_dom"/>
</dbReference>
<keyword evidence="7 8" id="KW-0472">Membrane</keyword>
<feature type="transmembrane region" description="Helical" evidence="8">
    <location>
        <begin position="94"/>
        <end position="117"/>
    </location>
</feature>
<keyword evidence="3" id="KW-0813">Transport</keyword>
<sequence length="297" mass="32967">MQRYFGVLAATAAFTMWGSLPVFWKQIAMVPSLEVLCHRTVWSLVLTLFIVLAFGRRRKVVAAMTRENVKILTISALLVAANWLLSIWAINSGYIVATSLGYFISPLINVALAYLFFAERLRRAQSLALLLALSAVVYLAVYYGEFPWIALGLAVSFAIYGAMHKRITVSALDALFIETLILALPAAGYLVWLQYRGIGSFFAHGTEVSFFLMGGGVVTTIPLLCFGYAAQHLRLGTLGIFQYLTPSLSLVIGVFLYSEAFPSERMVGFSLIWLALLLYMGEGFFQRYGHARAILDR</sequence>
<dbReference type="HOGENOM" id="CLU_054508_1_0_7"/>
<evidence type="ECO:0000256" key="8">
    <source>
        <dbReference type="SAM" id="Phobius"/>
    </source>
</evidence>
<evidence type="ECO:0000256" key="4">
    <source>
        <dbReference type="ARBA" id="ARBA00022475"/>
    </source>
</evidence>
<dbReference type="eggNOG" id="COG2962">
    <property type="taxonomic scope" value="Bacteria"/>
</dbReference>
<keyword evidence="4" id="KW-1003">Cell membrane</keyword>
<reference evidence="11" key="1">
    <citation type="journal article" date="2004" name="Environ. Microbiol.">
        <title>The genome of Desulfotalea psychrophila, a sulfate-reducing bacterium from permanently cold Arctic sediments.</title>
        <authorList>
            <person name="Rabus R."/>
            <person name="Ruepp A."/>
            <person name="Frickey T."/>
            <person name="Rattei T."/>
            <person name="Fartmann B."/>
            <person name="Stark M."/>
            <person name="Bauer M."/>
            <person name="Zibat A."/>
            <person name="Lombardot T."/>
            <person name="Becker I."/>
            <person name="Amann J."/>
            <person name="Gellner K."/>
            <person name="Teeling H."/>
            <person name="Leuschner W.D."/>
            <person name="Gloeckner F.-O."/>
            <person name="Lupas A.N."/>
            <person name="Amann R."/>
            <person name="Klenk H.-P."/>
        </authorList>
    </citation>
    <scope>NUCLEOTIDE SEQUENCE [LARGE SCALE GENOMIC DNA]</scope>
    <source>
        <strain evidence="11">DSM 12343 / LSv54</strain>
    </source>
</reference>
<organism evidence="10 11">
    <name type="scientific">Desulfotalea psychrophila (strain LSv54 / DSM 12343)</name>
    <dbReference type="NCBI Taxonomy" id="177439"/>
    <lineage>
        <taxon>Bacteria</taxon>
        <taxon>Pseudomonadati</taxon>
        <taxon>Thermodesulfobacteriota</taxon>
        <taxon>Desulfobulbia</taxon>
        <taxon>Desulfobulbales</taxon>
        <taxon>Desulfocapsaceae</taxon>
        <taxon>Desulfotalea</taxon>
    </lineage>
</organism>
<feature type="transmembrane region" description="Helical" evidence="8">
    <location>
        <begin position="69"/>
        <end position="88"/>
    </location>
</feature>